<dbReference type="GO" id="GO:0006338">
    <property type="term" value="P:chromatin remodeling"/>
    <property type="evidence" value="ECO:0007669"/>
    <property type="project" value="UniProtKB-ARBA"/>
</dbReference>
<organism evidence="4 5">
    <name type="scientific">Immersiella caudata</name>
    <dbReference type="NCBI Taxonomy" id="314043"/>
    <lineage>
        <taxon>Eukaryota</taxon>
        <taxon>Fungi</taxon>
        <taxon>Dikarya</taxon>
        <taxon>Ascomycota</taxon>
        <taxon>Pezizomycotina</taxon>
        <taxon>Sordariomycetes</taxon>
        <taxon>Sordariomycetidae</taxon>
        <taxon>Sordariales</taxon>
        <taxon>Lasiosphaeriaceae</taxon>
        <taxon>Immersiella</taxon>
    </lineage>
</organism>
<dbReference type="CDD" id="cd00024">
    <property type="entry name" value="CD_CSD"/>
    <property type="match status" value="1"/>
</dbReference>
<evidence type="ECO:0000256" key="1">
    <source>
        <dbReference type="ARBA" id="ARBA00011353"/>
    </source>
</evidence>
<feature type="region of interest" description="Disordered" evidence="2">
    <location>
        <begin position="158"/>
        <end position="221"/>
    </location>
</feature>
<dbReference type="EMBL" id="JAULSU010000002">
    <property type="protein sequence ID" value="KAK0627081.1"/>
    <property type="molecule type" value="Genomic_DNA"/>
</dbReference>
<proteinExistence type="predicted"/>
<dbReference type="PROSITE" id="PS50013">
    <property type="entry name" value="CHROMO_2"/>
    <property type="match status" value="1"/>
</dbReference>
<comment type="subunit">
    <text evidence="1">Component of the NuA4 histone acetyltransferase complex.</text>
</comment>
<evidence type="ECO:0000313" key="4">
    <source>
        <dbReference type="EMBL" id="KAK0627081.1"/>
    </source>
</evidence>
<feature type="domain" description="Chromo" evidence="3">
    <location>
        <begin position="247"/>
        <end position="301"/>
    </location>
</feature>
<evidence type="ECO:0000313" key="5">
    <source>
        <dbReference type="Proteomes" id="UP001175000"/>
    </source>
</evidence>
<dbReference type="Gene3D" id="2.40.50.40">
    <property type="match status" value="1"/>
</dbReference>
<sequence>MDACVQRPWSVGRVIEVEGWVFEAVESTLQSTLGEDFVLTDAECQTLKLHGGRMRFHKKHIWEAAKVIFTKNTTTQHNTQPCVQRLWSRKFYTISFRGSVGSTLHSTLQKDLDLTGIELQCSDDQELYILLFPEGAVWKAALKILKTPLVTETVGSLTGGTATHHHPVAKSNAASTSPPKEAATQRDPTKPLAPGAGIRGRSRRRNRTTKTKHQAVQSQGEMITQHKPLTKAPGVGQPALSKHGSVYVVYKVTGSRWRGRKRFEYQVWWEGYDQNDCTWEPLNNFITDGSRETILEFHRQKPKSPVHPIIANLIALREGRTVRQCT</sequence>
<dbReference type="InterPro" id="IPR000953">
    <property type="entry name" value="Chromo/chromo_shadow_dom"/>
</dbReference>
<comment type="caution">
    <text evidence="4">The sequence shown here is derived from an EMBL/GenBank/DDBJ whole genome shotgun (WGS) entry which is preliminary data.</text>
</comment>
<reference evidence="4" key="1">
    <citation type="submission" date="2023-06" db="EMBL/GenBank/DDBJ databases">
        <title>Genome-scale phylogeny and comparative genomics of the fungal order Sordariales.</title>
        <authorList>
            <consortium name="Lawrence Berkeley National Laboratory"/>
            <person name="Hensen N."/>
            <person name="Bonometti L."/>
            <person name="Westerberg I."/>
            <person name="Brannstrom I.O."/>
            <person name="Guillou S."/>
            <person name="Cros-Aarteil S."/>
            <person name="Calhoun S."/>
            <person name="Haridas S."/>
            <person name="Kuo A."/>
            <person name="Mondo S."/>
            <person name="Pangilinan J."/>
            <person name="Riley R."/>
            <person name="Labutti K."/>
            <person name="Andreopoulos B."/>
            <person name="Lipzen A."/>
            <person name="Chen C."/>
            <person name="Yanf M."/>
            <person name="Daum C."/>
            <person name="Ng V."/>
            <person name="Clum A."/>
            <person name="Steindorff A."/>
            <person name="Ohm R."/>
            <person name="Martin F."/>
            <person name="Silar P."/>
            <person name="Natvig D."/>
            <person name="Lalanne C."/>
            <person name="Gautier V."/>
            <person name="Ament-Velasquez S.L."/>
            <person name="Kruys A."/>
            <person name="Hutchinson M.I."/>
            <person name="Powell A.J."/>
            <person name="Barry K."/>
            <person name="Miller A.N."/>
            <person name="Grigoriev I.V."/>
            <person name="Debuchy R."/>
            <person name="Gladieux P."/>
            <person name="Thoren M.H."/>
            <person name="Johannesson H."/>
        </authorList>
    </citation>
    <scope>NUCLEOTIDE SEQUENCE</scope>
    <source>
        <strain evidence="4">CBS 606.72</strain>
    </source>
</reference>
<dbReference type="SMART" id="SM00298">
    <property type="entry name" value="CHROMO"/>
    <property type="match status" value="1"/>
</dbReference>
<evidence type="ECO:0000259" key="3">
    <source>
        <dbReference type="PROSITE" id="PS50013"/>
    </source>
</evidence>
<evidence type="ECO:0000256" key="2">
    <source>
        <dbReference type="SAM" id="MobiDB-lite"/>
    </source>
</evidence>
<accession>A0AA40C698</accession>
<keyword evidence="5" id="KW-1185">Reference proteome</keyword>
<feature type="compositionally biased region" description="Basic residues" evidence="2">
    <location>
        <begin position="200"/>
        <end position="213"/>
    </location>
</feature>
<dbReference type="InterPro" id="IPR016197">
    <property type="entry name" value="Chromo-like_dom_sf"/>
</dbReference>
<dbReference type="Pfam" id="PF00385">
    <property type="entry name" value="Chromo"/>
    <property type="match status" value="1"/>
</dbReference>
<dbReference type="SUPFAM" id="SSF54160">
    <property type="entry name" value="Chromo domain-like"/>
    <property type="match status" value="1"/>
</dbReference>
<name>A0AA40C698_9PEZI</name>
<gene>
    <name evidence="4" type="ORF">B0T14DRAFT_511744</name>
</gene>
<protein>
    <recommendedName>
        <fullName evidence="3">Chromo domain-containing protein</fullName>
    </recommendedName>
</protein>
<dbReference type="InterPro" id="IPR023780">
    <property type="entry name" value="Chromo_domain"/>
</dbReference>
<dbReference type="AlphaFoldDB" id="A0AA40C698"/>
<dbReference type="Proteomes" id="UP001175000">
    <property type="component" value="Unassembled WGS sequence"/>
</dbReference>